<feature type="transmembrane region" description="Helical" evidence="14">
    <location>
        <begin position="75"/>
        <end position="97"/>
    </location>
</feature>
<evidence type="ECO:0000256" key="5">
    <source>
        <dbReference type="ARBA" id="ARBA00022448"/>
    </source>
</evidence>
<keyword evidence="9 13" id="KW-0830">Ubiquinone</keyword>
<keyword evidence="5" id="KW-0813">Transport</keyword>
<dbReference type="Pfam" id="PF00146">
    <property type="entry name" value="NADHdh"/>
    <property type="match status" value="1"/>
</dbReference>
<accession>A0A0A7C4W0</accession>
<dbReference type="GO" id="GO:0009060">
    <property type="term" value="P:aerobic respiration"/>
    <property type="evidence" value="ECO:0007669"/>
    <property type="project" value="TreeGrafter"/>
</dbReference>
<comment type="function">
    <text evidence="1">Core subunit of the mitochondrial membrane respiratory chain NADH dehydrogenase (Complex I) that is believed to belong to the minimal assembly required for catalysis. Complex I functions in the transfer of electrons from NADH to the respiratory chain. The immediate electron acceptor for the enzyme is believed to be ubiquinone.</text>
</comment>
<dbReference type="HAMAP" id="MF_01350">
    <property type="entry name" value="NDH1_NuoH"/>
    <property type="match status" value="1"/>
</dbReference>
<dbReference type="PANTHER" id="PTHR11432:SF3">
    <property type="entry name" value="NADH-UBIQUINONE OXIDOREDUCTASE CHAIN 1"/>
    <property type="match status" value="1"/>
</dbReference>
<dbReference type="InterPro" id="IPR018086">
    <property type="entry name" value="NADH_UbQ_OxRdtase_su1_CS"/>
</dbReference>
<evidence type="ECO:0000256" key="8">
    <source>
        <dbReference type="ARBA" id="ARBA00022989"/>
    </source>
</evidence>
<evidence type="ECO:0000256" key="9">
    <source>
        <dbReference type="ARBA" id="ARBA00023075"/>
    </source>
</evidence>
<dbReference type="AlphaFoldDB" id="A0A0A7C4W0"/>
<evidence type="ECO:0000256" key="12">
    <source>
        <dbReference type="RuleBase" id="RU000471"/>
    </source>
</evidence>
<keyword evidence="8 14" id="KW-1133">Transmembrane helix</keyword>
<evidence type="ECO:0000256" key="1">
    <source>
        <dbReference type="ARBA" id="ARBA00003257"/>
    </source>
</evidence>
<dbReference type="GO" id="GO:0008137">
    <property type="term" value="F:NADH dehydrogenase (ubiquinone) activity"/>
    <property type="evidence" value="ECO:0007669"/>
    <property type="project" value="UniProtKB-EC"/>
</dbReference>
<dbReference type="EC" id="7.1.1.2" evidence="13"/>
<reference evidence="15" key="1">
    <citation type="journal article" date="2014" name="BMC Genomics">
        <title>The compact mitochondrial genome of Zorotypus medoensis provides insights into phylogenetic position of Zoraptera.</title>
        <authorList>
            <person name="Ma C."/>
            <person name="Wang Y."/>
            <person name="Wu C."/>
            <person name="Kang L."/>
            <person name="Liu C."/>
        </authorList>
    </citation>
    <scope>NUCLEOTIDE SEQUENCE</scope>
</reference>
<comment type="catalytic activity">
    <reaction evidence="13">
        <text>a ubiquinone + NADH + 5 H(+)(in) = a ubiquinol + NAD(+) + 4 H(+)(out)</text>
        <dbReference type="Rhea" id="RHEA:29091"/>
        <dbReference type="Rhea" id="RHEA-COMP:9565"/>
        <dbReference type="Rhea" id="RHEA-COMP:9566"/>
        <dbReference type="ChEBI" id="CHEBI:15378"/>
        <dbReference type="ChEBI" id="CHEBI:16389"/>
        <dbReference type="ChEBI" id="CHEBI:17976"/>
        <dbReference type="ChEBI" id="CHEBI:57540"/>
        <dbReference type="ChEBI" id="CHEBI:57945"/>
        <dbReference type="EC" id="7.1.1.2"/>
    </reaction>
</comment>
<evidence type="ECO:0000256" key="14">
    <source>
        <dbReference type="SAM" id="Phobius"/>
    </source>
</evidence>
<feature type="transmembrane region" description="Helical" evidence="14">
    <location>
        <begin position="7"/>
        <end position="30"/>
    </location>
</feature>
<feature type="transmembrane region" description="Helical" evidence="14">
    <location>
        <begin position="288"/>
        <end position="308"/>
    </location>
</feature>
<sequence>MFYLEMFILGLEFLFLVVMILLGVAFYTLMERSVLGYSQDRSGPNSAGWMGLIQPFSDGMKLFLSEFIVPVNSNVGMYLLSPCIGFFLSVIMLMLLGWEEGFMGFKYSFVVMLCISSITSLLIISTGWSSNSCYSLLGGLRVVAQMISYEVIVALMLMSLIYSVGSMRFEDFSMFHSWGLILMGFFVMFLIWIISILAECNRTPFDLAEGESELVSGFNVEYGGGLFAFIFLAEYTSMIFMSVLSVYIFFGVTFYSLKVLLIMYLYLWMRASLPRIRYDMLMNLAWKFLLMIILMMMMFYLGFVTLYYV</sequence>
<proteinExistence type="inferred from homology"/>
<dbReference type="PROSITE" id="PS00668">
    <property type="entry name" value="COMPLEX1_ND1_2"/>
    <property type="match status" value="1"/>
</dbReference>
<evidence type="ECO:0000256" key="11">
    <source>
        <dbReference type="ARBA" id="ARBA00023136"/>
    </source>
</evidence>
<keyword evidence="7" id="KW-0999">Mitochondrion inner membrane</keyword>
<keyword evidence="12" id="KW-0520">NAD</keyword>
<comment type="similarity">
    <text evidence="3 12">Belongs to the complex I subunit 1 family.</text>
</comment>
<evidence type="ECO:0000256" key="3">
    <source>
        <dbReference type="ARBA" id="ARBA00010535"/>
    </source>
</evidence>
<evidence type="ECO:0000256" key="6">
    <source>
        <dbReference type="ARBA" id="ARBA00022692"/>
    </source>
</evidence>
<name>A0A0A7C4W0_9NEOP</name>
<dbReference type="InterPro" id="IPR001694">
    <property type="entry name" value="NADH_UbQ_OxRdtase_su1/FPO"/>
</dbReference>
<keyword evidence="11 14" id="KW-0472">Membrane</keyword>
<feature type="transmembrane region" description="Helical" evidence="14">
    <location>
        <begin position="239"/>
        <end position="267"/>
    </location>
</feature>
<evidence type="ECO:0000256" key="7">
    <source>
        <dbReference type="ARBA" id="ARBA00022792"/>
    </source>
</evidence>
<gene>
    <name evidence="15" type="primary">nad1</name>
</gene>
<geneLocation type="mitochondrion" evidence="15"/>
<feature type="transmembrane region" description="Helical" evidence="14">
    <location>
        <begin position="142"/>
        <end position="165"/>
    </location>
</feature>
<comment type="subcellular location">
    <subcellularLocation>
        <location evidence="2 12">Mitochondrion inner membrane</location>
        <topology evidence="2 12">Multi-pass membrane protein</topology>
    </subcellularLocation>
</comment>
<keyword evidence="10 13" id="KW-0496">Mitochondrion</keyword>
<protein>
    <recommendedName>
        <fullName evidence="4 13">NADH-ubiquinone oxidoreductase chain 1</fullName>
        <ecNumber evidence="13">7.1.1.2</ecNumber>
    </recommendedName>
</protein>
<dbReference type="PANTHER" id="PTHR11432">
    <property type="entry name" value="NADH DEHYDROGENASE SUBUNIT 1"/>
    <property type="match status" value="1"/>
</dbReference>
<evidence type="ECO:0000313" key="15">
    <source>
        <dbReference type="EMBL" id="AHY35152.1"/>
    </source>
</evidence>
<dbReference type="GO" id="GO:0005743">
    <property type="term" value="C:mitochondrial inner membrane"/>
    <property type="evidence" value="ECO:0007669"/>
    <property type="project" value="UniProtKB-SubCell"/>
</dbReference>
<organism evidence="15">
    <name type="scientific">Zorotypus medoensis</name>
    <dbReference type="NCBI Taxonomy" id="1264643"/>
    <lineage>
        <taxon>Eukaryota</taxon>
        <taxon>Metazoa</taxon>
        <taxon>Ecdysozoa</taxon>
        <taxon>Arthropoda</taxon>
        <taxon>Hexapoda</taxon>
        <taxon>Insecta</taxon>
        <taxon>Pterygota</taxon>
        <taxon>Neoptera</taxon>
        <taxon>Polyneoptera</taxon>
        <taxon>Zoraptera</taxon>
        <taxon>Zorotypidae</taxon>
        <taxon>Zorotypus</taxon>
    </lineage>
</organism>
<dbReference type="EMBL" id="KJ467512">
    <property type="protein sequence ID" value="AHY35152.1"/>
    <property type="molecule type" value="Genomic_DNA"/>
</dbReference>
<evidence type="ECO:0000256" key="2">
    <source>
        <dbReference type="ARBA" id="ARBA00004448"/>
    </source>
</evidence>
<keyword evidence="6 12" id="KW-0812">Transmembrane</keyword>
<evidence type="ECO:0000256" key="4">
    <source>
        <dbReference type="ARBA" id="ARBA00021009"/>
    </source>
</evidence>
<feature type="transmembrane region" description="Helical" evidence="14">
    <location>
        <begin position="109"/>
        <end position="130"/>
    </location>
</feature>
<evidence type="ECO:0000256" key="10">
    <source>
        <dbReference type="ARBA" id="ARBA00023128"/>
    </source>
</evidence>
<feature type="transmembrane region" description="Helical" evidence="14">
    <location>
        <begin position="177"/>
        <end position="198"/>
    </location>
</feature>
<evidence type="ECO:0000256" key="13">
    <source>
        <dbReference type="RuleBase" id="RU000473"/>
    </source>
</evidence>
<dbReference type="GO" id="GO:0003954">
    <property type="term" value="F:NADH dehydrogenase activity"/>
    <property type="evidence" value="ECO:0007669"/>
    <property type="project" value="TreeGrafter"/>
</dbReference>